<dbReference type="GO" id="GO:0051015">
    <property type="term" value="F:actin filament binding"/>
    <property type="evidence" value="ECO:0007669"/>
    <property type="project" value="TreeGrafter"/>
</dbReference>
<dbReference type="PANTHER" id="PTHR15435">
    <property type="entry name" value="KICSTOR COMPLEX PROTEIN KAPTIN"/>
    <property type="match status" value="1"/>
</dbReference>
<dbReference type="Proteomes" id="UP000268162">
    <property type="component" value="Unassembled WGS sequence"/>
</dbReference>
<dbReference type="AlphaFoldDB" id="A0A4P9ZU26"/>
<sequence length="180" mass="19760">MVSLRPNPLGEPKAAATRSPSPPPPQPEPPATASTTATTATHPTFHLVVTCANQGTLVFENLAFTSTDIPLPTVLPESHLHDSVTGALVADVDYNGVAELVTVTYGQELLIHEKDQSGRFQVKWKRSFPAPLYRVYWADMNRDGIEELVVVTMCGVHILQPNFFYIREIVTARLNARLAN</sequence>
<reference evidence="3" key="1">
    <citation type="journal article" date="2018" name="Nat. Microbiol.">
        <title>Leveraging single-cell genomics to expand the fungal tree of life.</title>
        <authorList>
            <person name="Ahrendt S.R."/>
            <person name="Quandt C.A."/>
            <person name="Ciobanu D."/>
            <person name="Clum A."/>
            <person name="Salamov A."/>
            <person name="Andreopoulos B."/>
            <person name="Cheng J.F."/>
            <person name="Woyke T."/>
            <person name="Pelin A."/>
            <person name="Henrissat B."/>
            <person name="Reynolds N.K."/>
            <person name="Benny G.L."/>
            <person name="Smith M.E."/>
            <person name="James T.Y."/>
            <person name="Grigoriev I.V."/>
        </authorList>
    </citation>
    <scope>NUCLEOTIDE SEQUENCE [LARGE SCALE GENOMIC DNA]</scope>
    <source>
        <strain evidence="3">RSA 468</strain>
    </source>
</reference>
<organism evidence="2 3">
    <name type="scientific">Dimargaris cristalligena</name>
    <dbReference type="NCBI Taxonomy" id="215637"/>
    <lineage>
        <taxon>Eukaryota</taxon>
        <taxon>Fungi</taxon>
        <taxon>Fungi incertae sedis</taxon>
        <taxon>Zoopagomycota</taxon>
        <taxon>Kickxellomycotina</taxon>
        <taxon>Dimargaritomycetes</taxon>
        <taxon>Dimargaritales</taxon>
        <taxon>Dimargaritaceae</taxon>
        <taxon>Dimargaris</taxon>
    </lineage>
</organism>
<evidence type="ECO:0000256" key="1">
    <source>
        <dbReference type="SAM" id="MobiDB-lite"/>
    </source>
</evidence>
<evidence type="ECO:0000313" key="3">
    <source>
        <dbReference type="Proteomes" id="UP000268162"/>
    </source>
</evidence>
<protein>
    <submittedName>
        <fullName evidence="2">Uncharacterized protein</fullName>
    </submittedName>
</protein>
<dbReference type="SUPFAM" id="SSF69318">
    <property type="entry name" value="Integrin alpha N-terminal domain"/>
    <property type="match status" value="1"/>
</dbReference>
<feature type="region of interest" description="Disordered" evidence="1">
    <location>
        <begin position="1"/>
        <end position="37"/>
    </location>
</feature>
<feature type="compositionally biased region" description="Pro residues" evidence="1">
    <location>
        <begin position="20"/>
        <end position="30"/>
    </location>
</feature>
<dbReference type="InterPro" id="IPR028994">
    <property type="entry name" value="Integrin_alpha_N"/>
</dbReference>
<dbReference type="GO" id="GO:0007015">
    <property type="term" value="P:actin filament organization"/>
    <property type="evidence" value="ECO:0007669"/>
    <property type="project" value="InterPro"/>
</dbReference>
<dbReference type="PANTHER" id="PTHR15435:SF2">
    <property type="entry name" value="KICSTOR COMPLEX PROTEIN KAPTIN"/>
    <property type="match status" value="1"/>
</dbReference>
<dbReference type="EMBL" id="ML002723">
    <property type="protein sequence ID" value="RKP36080.1"/>
    <property type="molecule type" value="Genomic_DNA"/>
</dbReference>
<dbReference type="STRING" id="215637.A0A4P9ZU26"/>
<dbReference type="GO" id="GO:1904262">
    <property type="term" value="P:negative regulation of TORC1 signaling"/>
    <property type="evidence" value="ECO:0007669"/>
    <property type="project" value="TreeGrafter"/>
</dbReference>
<proteinExistence type="predicted"/>
<evidence type="ECO:0000313" key="2">
    <source>
        <dbReference type="EMBL" id="RKP36080.1"/>
    </source>
</evidence>
<gene>
    <name evidence="2" type="ORF">BJ085DRAFT_27252</name>
</gene>
<dbReference type="GO" id="GO:0015629">
    <property type="term" value="C:actin cytoskeleton"/>
    <property type="evidence" value="ECO:0007669"/>
    <property type="project" value="InterPro"/>
</dbReference>
<dbReference type="InterPro" id="IPR029982">
    <property type="entry name" value="Kptn"/>
</dbReference>
<accession>A0A4P9ZU26</accession>
<name>A0A4P9ZU26_9FUNG</name>
<dbReference type="GO" id="GO:0034198">
    <property type="term" value="P:cellular response to amino acid starvation"/>
    <property type="evidence" value="ECO:0007669"/>
    <property type="project" value="TreeGrafter"/>
</dbReference>
<keyword evidence="3" id="KW-1185">Reference proteome</keyword>